<evidence type="ECO:0000313" key="9">
    <source>
        <dbReference type="Proteomes" id="UP001055439"/>
    </source>
</evidence>
<dbReference type="Pfam" id="PF13374">
    <property type="entry name" value="TPR_10"/>
    <property type="match status" value="1"/>
</dbReference>
<evidence type="ECO:0000313" key="8">
    <source>
        <dbReference type="EMBL" id="URE16829.1"/>
    </source>
</evidence>
<keyword evidence="4" id="KW-0175">Coiled coil</keyword>
<dbReference type="PANTHER" id="PTHR36326:SF2">
    <property type="entry name" value="PROTEIN SULFUR DEFICIENCY-INDUCED 2"/>
    <property type="match status" value="1"/>
</dbReference>
<feature type="repeat" description="TPR" evidence="7">
    <location>
        <begin position="239"/>
        <end position="272"/>
    </location>
</feature>
<dbReference type="Pfam" id="PF00515">
    <property type="entry name" value="TPR_1"/>
    <property type="match status" value="1"/>
</dbReference>
<keyword evidence="3 7" id="KW-0802">TPR repeat</keyword>
<evidence type="ECO:0000256" key="6">
    <source>
        <dbReference type="ARBA" id="ARBA00025750"/>
    </source>
</evidence>
<dbReference type="GO" id="GO:0005634">
    <property type="term" value="C:nucleus"/>
    <property type="evidence" value="ECO:0007669"/>
    <property type="project" value="UniProtKB-SubCell"/>
</dbReference>
<comment type="similarity">
    <text evidence="6">Belongs to the MS5 protein family.</text>
</comment>
<comment type="subcellular location">
    <subcellularLocation>
        <location evidence="1">Nucleus</location>
    </subcellularLocation>
</comment>
<dbReference type="OrthoDB" id="10258631at2759"/>
<dbReference type="InterPro" id="IPR011990">
    <property type="entry name" value="TPR-like_helical_dom_sf"/>
</dbReference>
<dbReference type="EMBL" id="CP097509">
    <property type="protein sequence ID" value="URE16829.1"/>
    <property type="molecule type" value="Genomic_DNA"/>
</dbReference>
<dbReference type="SUPFAM" id="SSF48452">
    <property type="entry name" value="TPR-like"/>
    <property type="match status" value="1"/>
</dbReference>
<name>A0A9E7GJW3_9LILI</name>
<gene>
    <name evidence="8" type="ORF">MUK42_11509</name>
</gene>
<evidence type="ECO:0000256" key="7">
    <source>
        <dbReference type="PROSITE-ProRule" id="PRU00339"/>
    </source>
</evidence>
<reference evidence="8" key="1">
    <citation type="submission" date="2022-05" db="EMBL/GenBank/DDBJ databases">
        <title>The Musa troglodytarum L. genome provides insights into the mechanism of non-climacteric behaviour and enrichment of carotenoids.</title>
        <authorList>
            <person name="Wang J."/>
        </authorList>
    </citation>
    <scope>NUCLEOTIDE SEQUENCE</scope>
    <source>
        <tissue evidence="8">Leaf</tissue>
    </source>
</reference>
<proteinExistence type="inferred from homology"/>
<evidence type="ECO:0000256" key="4">
    <source>
        <dbReference type="ARBA" id="ARBA00023054"/>
    </source>
</evidence>
<dbReference type="InterPro" id="IPR044961">
    <property type="entry name" value="MS5/SDI1"/>
</dbReference>
<dbReference type="PROSITE" id="PS50005">
    <property type="entry name" value="TPR"/>
    <property type="match status" value="1"/>
</dbReference>
<sequence length="375" mass="42702">MPNFVVARCATPVGSSIATWQSLFDGTRITTGSIPNLDAFPSRFFLSHYFLLLLPHFHASTPLPISAGRPRETKKEIVRTEMEGAGWKNRGGGEKKDLFHVIHKVPPGDSPYVRAKHLQLVEKDPDAAILWFWKAINGRDRVDSALKDMAVVMKQQDRAEEAVEAIRSFRHLCSKQAQESLDNLLIDLYKKCGRVAEQIELLKQKLHMIYLGEAFNGKTTKTARSHGKKFQINIKQETARILGNLGWAYMQQNNYDAAEVVYRKAQMIEPDANKACNLGLCLIRQGRYDDAHHVLEDVIRRRFSGSDDWKTIKKAEELMHEIDLRPATSTLEIDFGTEEEIMGRIDLLVGDWSPFRSRRLPIFEAISTLRDQIAC</sequence>
<dbReference type="SMART" id="SM00028">
    <property type="entry name" value="TPR"/>
    <property type="match status" value="1"/>
</dbReference>
<dbReference type="AlphaFoldDB" id="A0A9E7GJW3"/>
<evidence type="ECO:0000256" key="5">
    <source>
        <dbReference type="ARBA" id="ARBA00023242"/>
    </source>
</evidence>
<keyword evidence="5" id="KW-0539">Nucleus</keyword>
<keyword evidence="9" id="KW-1185">Reference proteome</keyword>
<evidence type="ECO:0000256" key="3">
    <source>
        <dbReference type="ARBA" id="ARBA00022803"/>
    </source>
</evidence>
<protein>
    <submittedName>
        <fullName evidence="8">Tetratricopeptide repeat domain containing protein</fullName>
    </submittedName>
</protein>
<organism evidence="8 9">
    <name type="scientific">Musa troglodytarum</name>
    <name type="common">fe'i banana</name>
    <dbReference type="NCBI Taxonomy" id="320322"/>
    <lineage>
        <taxon>Eukaryota</taxon>
        <taxon>Viridiplantae</taxon>
        <taxon>Streptophyta</taxon>
        <taxon>Embryophyta</taxon>
        <taxon>Tracheophyta</taxon>
        <taxon>Spermatophyta</taxon>
        <taxon>Magnoliopsida</taxon>
        <taxon>Liliopsida</taxon>
        <taxon>Zingiberales</taxon>
        <taxon>Musaceae</taxon>
        <taxon>Musa</taxon>
    </lineage>
</organism>
<accession>A0A9E7GJW3</accession>
<dbReference type="Proteomes" id="UP001055439">
    <property type="component" value="Chromosome 7"/>
</dbReference>
<dbReference type="Gene3D" id="1.25.40.10">
    <property type="entry name" value="Tetratricopeptide repeat domain"/>
    <property type="match status" value="1"/>
</dbReference>
<dbReference type="PANTHER" id="PTHR36326">
    <property type="entry name" value="PROTEIN POLLENLESS 3-LIKE 2"/>
    <property type="match status" value="1"/>
</dbReference>
<dbReference type="InterPro" id="IPR019734">
    <property type="entry name" value="TPR_rpt"/>
</dbReference>
<keyword evidence="2" id="KW-0677">Repeat</keyword>
<evidence type="ECO:0000256" key="1">
    <source>
        <dbReference type="ARBA" id="ARBA00004123"/>
    </source>
</evidence>
<evidence type="ECO:0000256" key="2">
    <source>
        <dbReference type="ARBA" id="ARBA00022737"/>
    </source>
</evidence>